<proteinExistence type="predicted"/>
<accession>X0WWZ4</accession>
<comment type="caution">
    <text evidence="1">The sequence shown here is derived from an EMBL/GenBank/DDBJ whole genome shotgun (WGS) entry which is preliminary data.</text>
</comment>
<dbReference type="EMBL" id="BARS01031064">
    <property type="protein sequence ID" value="GAG27732.1"/>
    <property type="molecule type" value="Genomic_DNA"/>
</dbReference>
<name>X0WWZ4_9ZZZZ</name>
<protein>
    <submittedName>
        <fullName evidence="1">Uncharacterized protein</fullName>
    </submittedName>
</protein>
<organism evidence="1">
    <name type="scientific">marine sediment metagenome</name>
    <dbReference type="NCBI Taxonomy" id="412755"/>
    <lineage>
        <taxon>unclassified sequences</taxon>
        <taxon>metagenomes</taxon>
        <taxon>ecological metagenomes</taxon>
    </lineage>
</organism>
<sequence length="77" mass="8726">MTHKIGYSFDKDNHGNTYTFIHIDDVFSQATADCKICGVRVVSHVIEAVPSSLDGHFCIDKHRILKRIICATANRFF</sequence>
<dbReference type="AlphaFoldDB" id="X0WWZ4"/>
<gene>
    <name evidence="1" type="ORF">S01H1_48375</name>
</gene>
<reference evidence="1" key="1">
    <citation type="journal article" date="2014" name="Front. Microbiol.">
        <title>High frequency of phylogenetically diverse reductive dehalogenase-homologous genes in deep subseafloor sedimentary metagenomes.</title>
        <authorList>
            <person name="Kawai M."/>
            <person name="Futagami T."/>
            <person name="Toyoda A."/>
            <person name="Takaki Y."/>
            <person name="Nishi S."/>
            <person name="Hori S."/>
            <person name="Arai W."/>
            <person name="Tsubouchi T."/>
            <person name="Morono Y."/>
            <person name="Uchiyama I."/>
            <person name="Ito T."/>
            <person name="Fujiyama A."/>
            <person name="Inagaki F."/>
            <person name="Takami H."/>
        </authorList>
    </citation>
    <scope>NUCLEOTIDE SEQUENCE</scope>
    <source>
        <strain evidence="1">Expedition CK06-06</strain>
    </source>
</reference>
<evidence type="ECO:0000313" key="1">
    <source>
        <dbReference type="EMBL" id="GAG27732.1"/>
    </source>
</evidence>